<reference evidence="2 3" key="1">
    <citation type="journal article" date="2012" name="Science">
        <title>The Paleozoic origin of enzymatic lignin decomposition reconstructed from 31 fungal genomes.</title>
        <authorList>
            <person name="Floudas D."/>
            <person name="Binder M."/>
            <person name="Riley R."/>
            <person name="Barry K."/>
            <person name="Blanchette R.A."/>
            <person name="Henrissat B."/>
            <person name="Martinez A.T."/>
            <person name="Otillar R."/>
            <person name="Spatafora J.W."/>
            <person name="Yadav J.S."/>
            <person name="Aerts A."/>
            <person name="Benoit I."/>
            <person name="Boyd A."/>
            <person name="Carlson A."/>
            <person name="Copeland A."/>
            <person name="Coutinho P.M."/>
            <person name="de Vries R.P."/>
            <person name="Ferreira P."/>
            <person name="Findley K."/>
            <person name="Foster B."/>
            <person name="Gaskell J."/>
            <person name="Glotzer D."/>
            <person name="Gorecki P."/>
            <person name="Heitman J."/>
            <person name="Hesse C."/>
            <person name="Hori C."/>
            <person name="Igarashi K."/>
            <person name="Jurgens J.A."/>
            <person name="Kallen N."/>
            <person name="Kersten P."/>
            <person name="Kohler A."/>
            <person name="Kuees U."/>
            <person name="Kumar T.K.A."/>
            <person name="Kuo A."/>
            <person name="LaButti K."/>
            <person name="Larrondo L.F."/>
            <person name="Lindquist E."/>
            <person name="Ling A."/>
            <person name="Lombard V."/>
            <person name="Lucas S."/>
            <person name="Lundell T."/>
            <person name="Martin R."/>
            <person name="McLaughlin D.J."/>
            <person name="Morgenstern I."/>
            <person name="Morin E."/>
            <person name="Murat C."/>
            <person name="Nagy L.G."/>
            <person name="Nolan M."/>
            <person name="Ohm R.A."/>
            <person name="Patyshakuliyeva A."/>
            <person name="Rokas A."/>
            <person name="Ruiz-Duenas F.J."/>
            <person name="Sabat G."/>
            <person name="Salamov A."/>
            <person name="Samejima M."/>
            <person name="Schmutz J."/>
            <person name="Slot J.C."/>
            <person name="St John F."/>
            <person name="Stenlid J."/>
            <person name="Sun H."/>
            <person name="Sun S."/>
            <person name="Syed K."/>
            <person name="Tsang A."/>
            <person name="Wiebenga A."/>
            <person name="Young D."/>
            <person name="Pisabarro A."/>
            <person name="Eastwood D.C."/>
            <person name="Martin F."/>
            <person name="Cullen D."/>
            <person name="Grigoriev I.V."/>
            <person name="Hibbett D.S."/>
        </authorList>
    </citation>
    <scope>NUCLEOTIDE SEQUENCE</scope>
    <source>
        <strain evidence="3">FP-58527</strain>
    </source>
</reference>
<dbReference type="Proteomes" id="UP000015241">
    <property type="component" value="Unassembled WGS sequence"/>
</dbReference>
<dbReference type="EMBL" id="KE504337">
    <property type="protein sequence ID" value="EPS92833.1"/>
    <property type="molecule type" value="Genomic_DNA"/>
</dbReference>
<dbReference type="HOGENOM" id="CLU_1161161_0_0_1"/>
<evidence type="ECO:0000313" key="3">
    <source>
        <dbReference type="Proteomes" id="UP000015241"/>
    </source>
</evidence>
<name>S8DNF1_FOMSC</name>
<evidence type="ECO:0000256" key="1">
    <source>
        <dbReference type="SAM" id="MobiDB-lite"/>
    </source>
</evidence>
<dbReference type="InParanoid" id="S8DNF1"/>
<sequence length="239" mass="25722">MAETPDRCVISPPSSYIRREPYFPAIALPHRLFVLTVTAAILQAPCLPSLRHALPAAPSLVAVAHRERPSRARAPSRVGSRTVERGLDRGGLPSTPPASIQGHPGTLLQIPIPDPWRLLLTRRRIVVVGLLTAVPESDRYRCIQCCGAAMGLGRQRGRQQLRTSLGAHREHGAQAGALPHAADRRLAAPAPRVPSRPNHGHPQLLLDRPLLALAPSLLSLLSSTSYITPSAPNSVRGSR</sequence>
<organism evidence="2 3">
    <name type="scientific">Fomitopsis schrenkii</name>
    <name type="common">Brown rot fungus</name>
    <dbReference type="NCBI Taxonomy" id="2126942"/>
    <lineage>
        <taxon>Eukaryota</taxon>
        <taxon>Fungi</taxon>
        <taxon>Dikarya</taxon>
        <taxon>Basidiomycota</taxon>
        <taxon>Agaricomycotina</taxon>
        <taxon>Agaricomycetes</taxon>
        <taxon>Polyporales</taxon>
        <taxon>Fomitopsis</taxon>
    </lineage>
</organism>
<dbReference type="AlphaFoldDB" id="S8DNF1"/>
<proteinExistence type="predicted"/>
<gene>
    <name evidence="2" type="ORF">FOMPIDRAFT_1056526</name>
</gene>
<protein>
    <submittedName>
        <fullName evidence="2">Uncharacterized protein</fullName>
    </submittedName>
</protein>
<keyword evidence="3" id="KW-1185">Reference proteome</keyword>
<accession>S8DNF1</accession>
<evidence type="ECO:0000313" key="2">
    <source>
        <dbReference type="EMBL" id="EPS92833.1"/>
    </source>
</evidence>
<feature type="region of interest" description="Disordered" evidence="1">
    <location>
        <begin position="67"/>
        <end position="106"/>
    </location>
</feature>